<dbReference type="AlphaFoldDB" id="A0ABD5U635"/>
<dbReference type="RefSeq" id="WP_304447539.1">
    <property type="nucleotide sequence ID" value="NZ_JARRAH010000001.1"/>
</dbReference>
<organism evidence="3 4">
    <name type="scientific">Halomarina ordinaria</name>
    <dbReference type="NCBI Taxonomy" id="3033939"/>
    <lineage>
        <taxon>Archaea</taxon>
        <taxon>Methanobacteriati</taxon>
        <taxon>Methanobacteriota</taxon>
        <taxon>Stenosarchaea group</taxon>
        <taxon>Halobacteria</taxon>
        <taxon>Halobacteriales</taxon>
        <taxon>Natronomonadaceae</taxon>
        <taxon>Halomarina</taxon>
    </lineage>
</organism>
<sequence length="319" mass="32535">MSTSRHPIALRLERRVGRGTRLLGTVMALPLVDGIFPALVLAGALSSITGILEVGLLVFGGSATLAVVLAEMEGTRREQVLSVLGVGALITTLAVVEAALAPTIANLLVLPTFERFAALVILAIAAKTASSTIGEYLPSPGTIVGLGLLASLDPGGFELVFNPATGELLAAAAAAGVGTSFALVAAVAGPTLRRLVDIDRFRFGSAVALGILPLTMLGIVETEAPLALAVLGVTCLLSLDPSDPPSLADGDGADEADDGDDRSPERTPVPTGVDDVGRAAVSSVFADPEARGASVTDGDDAGRDRHSIRERDPERAPWL</sequence>
<keyword evidence="4" id="KW-1185">Reference proteome</keyword>
<evidence type="ECO:0000256" key="1">
    <source>
        <dbReference type="SAM" id="MobiDB-lite"/>
    </source>
</evidence>
<evidence type="ECO:0000313" key="4">
    <source>
        <dbReference type="Proteomes" id="UP001596406"/>
    </source>
</evidence>
<feature type="region of interest" description="Disordered" evidence="1">
    <location>
        <begin position="242"/>
        <end position="319"/>
    </location>
</feature>
<dbReference type="EMBL" id="JBHSXM010000001">
    <property type="protein sequence ID" value="MFC6835844.1"/>
    <property type="molecule type" value="Genomic_DNA"/>
</dbReference>
<dbReference type="InterPro" id="IPR043812">
    <property type="entry name" value="DUF5794"/>
</dbReference>
<feature type="transmembrane region" description="Helical" evidence="2">
    <location>
        <begin position="168"/>
        <end position="189"/>
    </location>
</feature>
<feature type="transmembrane region" description="Helical" evidence="2">
    <location>
        <begin position="81"/>
        <end position="101"/>
    </location>
</feature>
<dbReference type="Proteomes" id="UP001596406">
    <property type="component" value="Unassembled WGS sequence"/>
</dbReference>
<feature type="transmembrane region" description="Helical" evidence="2">
    <location>
        <begin position="201"/>
        <end position="220"/>
    </location>
</feature>
<name>A0ABD5U635_9EURY</name>
<feature type="transmembrane region" description="Helical" evidence="2">
    <location>
        <begin position="21"/>
        <end position="42"/>
    </location>
</feature>
<feature type="compositionally biased region" description="Basic and acidic residues" evidence="1">
    <location>
        <begin position="300"/>
        <end position="319"/>
    </location>
</feature>
<keyword evidence="2" id="KW-0812">Transmembrane</keyword>
<proteinExistence type="predicted"/>
<feature type="compositionally biased region" description="Acidic residues" evidence="1">
    <location>
        <begin position="251"/>
        <end position="260"/>
    </location>
</feature>
<evidence type="ECO:0000256" key="2">
    <source>
        <dbReference type="SAM" id="Phobius"/>
    </source>
</evidence>
<reference evidence="3 4" key="1">
    <citation type="journal article" date="2019" name="Int. J. Syst. Evol. Microbiol.">
        <title>The Global Catalogue of Microorganisms (GCM) 10K type strain sequencing project: providing services to taxonomists for standard genome sequencing and annotation.</title>
        <authorList>
            <consortium name="The Broad Institute Genomics Platform"/>
            <consortium name="The Broad Institute Genome Sequencing Center for Infectious Disease"/>
            <person name="Wu L."/>
            <person name="Ma J."/>
        </authorList>
    </citation>
    <scope>NUCLEOTIDE SEQUENCE [LARGE SCALE GENOMIC DNA]</scope>
    <source>
        <strain evidence="3 4">PSRA2</strain>
    </source>
</reference>
<comment type="caution">
    <text evidence="3">The sequence shown here is derived from an EMBL/GenBank/DDBJ whole genome shotgun (WGS) entry which is preliminary data.</text>
</comment>
<dbReference type="Pfam" id="PF19107">
    <property type="entry name" value="DUF5794"/>
    <property type="match status" value="1"/>
</dbReference>
<evidence type="ECO:0000313" key="3">
    <source>
        <dbReference type="EMBL" id="MFC6835844.1"/>
    </source>
</evidence>
<keyword evidence="2" id="KW-0472">Membrane</keyword>
<feature type="transmembrane region" description="Helical" evidence="2">
    <location>
        <begin position="48"/>
        <end position="69"/>
    </location>
</feature>
<accession>A0ABD5U635</accession>
<protein>
    <submittedName>
        <fullName evidence="3">DUF5794 domain-containing protein</fullName>
    </submittedName>
</protein>
<keyword evidence="2" id="KW-1133">Transmembrane helix</keyword>
<gene>
    <name evidence="3" type="ORF">ACFQHK_04900</name>
</gene>